<dbReference type="OrthoDB" id="272624at2759"/>
<dbReference type="CDD" id="cd00167">
    <property type="entry name" value="SANT"/>
    <property type="match status" value="1"/>
</dbReference>
<feature type="region of interest" description="Disordered" evidence="2">
    <location>
        <begin position="21"/>
        <end position="96"/>
    </location>
</feature>
<dbReference type="GO" id="GO:0003677">
    <property type="term" value="F:DNA binding"/>
    <property type="evidence" value="ECO:0007669"/>
    <property type="project" value="UniProtKB-KW"/>
</dbReference>
<feature type="compositionally biased region" description="Basic and acidic residues" evidence="2">
    <location>
        <begin position="859"/>
        <end position="870"/>
    </location>
</feature>
<evidence type="ECO:0000259" key="3">
    <source>
        <dbReference type="PROSITE" id="PS50090"/>
    </source>
</evidence>
<feature type="compositionally biased region" description="Basic residues" evidence="2">
    <location>
        <begin position="585"/>
        <end position="597"/>
    </location>
</feature>
<feature type="compositionally biased region" description="Basic residues" evidence="2">
    <location>
        <begin position="25"/>
        <end position="35"/>
    </location>
</feature>
<dbReference type="PANTHER" id="PTHR22929:SF0">
    <property type="entry name" value="TRANSCRIPTION FACTOR TFIIIB COMPONENT B'' HOMOLOG"/>
    <property type="match status" value="1"/>
</dbReference>
<feature type="compositionally biased region" description="Polar residues" evidence="2">
    <location>
        <begin position="38"/>
        <end position="50"/>
    </location>
</feature>
<dbReference type="Proteomes" id="UP000243459">
    <property type="component" value="Chromosome 1"/>
</dbReference>
<sequence>MDNIFSEIADDDSSFPLATTIANKLKPKPRFKPKKPAATSTNSSDSTVPVSKNEEVNLRQDAVVESKEPLSSVSESNKNSSEVDIEVPHGETHVSKSDKVVSKMSIAFDVESVPLIHPNASMATIAYKSQPKPCLKPKKPAATFSNSSAATWPDVIVECKEPCIVSESESNINFSDAVVRRESEAEKEVPHGETHVSEVLIESHMEVGPLFHPDAPMAVAEPVSASHLCSSGSVAMDISSVVSEAQEAVNLSSGLLSHEVASQDISQVSKWEGNLQSDPAKPEKAAMPVLLGMELHADIFSESTDIAAVKKVSKFQPKAGSRQKKQAKSVSFILPDAADTAATPVEPESVSQLNEEESMSLSFSPPDSDKAPHTTSIISDNVDFQLDQGSANEKLADFSDPESFESILTTSDLVSGKVARKLQPRRGAKTKTKTEKSNSSDNTNDAKENSSHLESLPMDTEALEDHNLSVPTETLRSLTDEQAEPVEMSSIEAGSPEFEAIDTLDGDPWHDEEQAEAENRDVETLNNSQMDEDLNDDDYRGEDKPKQKRQPKRVKKQMIDAQEPSKRLKKTFKEPDSTEAEPPKKRFPHGTRRKRRQLDKALLETPDYEIDRRQIAIKQLILLGEANEKNASKEATASGNNGSNIGSFPSDTHYDPDNLFDEDLYRNANAEEEHLNRLRSIPKVNYHSHMTKLQRGKWSKSETELFYEAIRQFGTDFGMIERLFPNRTRHQVKLKFKSEERRHPSELRDAMSHRSKDLSHFETVIQQLKAQAEEESRQDDANDEPTSIPQETADANKEARDQLEKEEQEANEFEEVPGAGKVDDWNGDEWNGDEWKGDDTTDLNEYEDIEWNIGASPQNEEKYSEYDEYY</sequence>
<feature type="compositionally biased region" description="Basic and acidic residues" evidence="2">
    <location>
        <begin position="563"/>
        <end position="584"/>
    </location>
</feature>
<feature type="compositionally biased region" description="Acidic residues" evidence="2">
    <location>
        <begin position="840"/>
        <end position="850"/>
    </location>
</feature>
<feature type="compositionally biased region" description="Polar residues" evidence="2">
    <location>
        <begin position="633"/>
        <end position="650"/>
    </location>
</feature>
<dbReference type="PROSITE" id="PS50090">
    <property type="entry name" value="MYB_LIKE"/>
    <property type="match status" value="1"/>
</dbReference>
<dbReference type="SMART" id="SM00717">
    <property type="entry name" value="SANT"/>
    <property type="match status" value="1"/>
</dbReference>
<feature type="region of interest" description="Disordered" evidence="2">
    <location>
        <begin position="632"/>
        <end position="653"/>
    </location>
</feature>
<feature type="domain" description="Myb-like" evidence="3">
    <location>
        <begin position="690"/>
        <end position="740"/>
    </location>
</feature>
<evidence type="ECO:0000313" key="6">
    <source>
        <dbReference type="EMBL" id="ONK81273.1"/>
    </source>
</evidence>
<reference evidence="7" key="1">
    <citation type="journal article" date="2017" name="Nat. Commun.">
        <title>The asparagus genome sheds light on the origin and evolution of a young Y chromosome.</title>
        <authorList>
            <person name="Harkess A."/>
            <person name="Zhou J."/>
            <person name="Xu C."/>
            <person name="Bowers J.E."/>
            <person name="Van der Hulst R."/>
            <person name="Ayyampalayam S."/>
            <person name="Mercati F."/>
            <person name="Riccardi P."/>
            <person name="McKain M.R."/>
            <person name="Kakrana A."/>
            <person name="Tang H."/>
            <person name="Ray J."/>
            <person name="Groenendijk J."/>
            <person name="Arikit S."/>
            <person name="Mathioni S.M."/>
            <person name="Nakano M."/>
            <person name="Shan H."/>
            <person name="Telgmann-Rauber A."/>
            <person name="Kanno A."/>
            <person name="Yue Z."/>
            <person name="Chen H."/>
            <person name="Li W."/>
            <person name="Chen Y."/>
            <person name="Xu X."/>
            <person name="Zhang Y."/>
            <person name="Luo S."/>
            <person name="Chen H."/>
            <person name="Gao J."/>
            <person name="Mao Z."/>
            <person name="Pires J.C."/>
            <person name="Luo M."/>
            <person name="Kudrna D."/>
            <person name="Wing R.A."/>
            <person name="Meyers B.C."/>
            <person name="Yi K."/>
            <person name="Kong H."/>
            <person name="Lavrijsen P."/>
            <person name="Sunseri F."/>
            <person name="Falavigna A."/>
            <person name="Ye Y."/>
            <person name="Leebens-Mack J.H."/>
            <person name="Chen G."/>
        </authorList>
    </citation>
    <scope>NUCLEOTIDE SEQUENCE [LARGE SCALE GENOMIC DNA]</scope>
    <source>
        <strain evidence="7">cv. DH0086</strain>
    </source>
</reference>
<keyword evidence="7" id="KW-1185">Reference proteome</keyword>
<feature type="compositionally biased region" description="Acidic residues" evidence="2">
    <location>
        <begin position="806"/>
        <end position="815"/>
    </location>
</feature>
<accession>A0A5P1FUD2</accession>
<dbReference type="InterPro" id="IPR017930">
    <property type="entry name" value="Myb_dom"/>
</dbReference>
<feature type="compositionally biased region" description="Basic and acidic residues" evidence="2">
    <location>
        <begin position="86"/>
        <end position="96"/>
    </location>
</feature>
<evidence type="ECO:0000313" key="7">
    <source>
        <dbReference type="Proteomes" id="UP000243459"/>
    </source>
</evidence>
<dbReference type="Pfam" id="PF15963">
    <property type="entry name" value="Myb_DNA-bind_7"/>
    <property type="match status" value="1"/>
</dbReference>
<feature type="compositionally biased region" description="Basic and acidic residues" evidence="2">
    <location>
        <begin position="771"/>
        <end position="780"/>
    </location>
</feature>
<evidence type="ECO:0000256" key="1">
    <source>
        <dbReference type="ARBA" id="ARBA00023125"/>
    </source>
</evidence>
<keyword evidence="1" id="KW-0238">DNA-binding</keyword>
<protein>
    <submittedName>
        <fullName evidence="6">Uncharacterized protein</fullName>
    </submittedName>
</protein>
<dbReference type="InterPro" id="IPR039467">
    <property type="entry name" value="TFIIIB_B''_Myb"/>
</dbReference>
<feature type="compositionally biased region" description="Low complexity" evidence="2">
    <location>
        <begin position="71"/>
        <end position="82"/>
    </location>
</feature>
<evidence type="ECO:0000259" key="5">
    <source>
        <dbReference type="PROSITE" id="PS51294"/>
    </source>
</evidence>
<dbReference type="AlphaFoldDB" id="A0A5P1FUD2"/>
<feature type="region of interest" description="Disordered" evidence="2">
    <location>
        <begin position="339"/>
        <end position="375"/>
    </location>
</feature>
<dbReference type="PROSITE" id="PS51294">
    <property type="entry name" value="HTH_MYB"/>
    <property type="match status" value="1"/>
</dbReference>
<feature type="compositionally biased region" description="Basic and acidic residues" evidence="2">
    <location>
        <begin position="52"/>
        <end position="68"/>
    </location>
</feature>
<name>A0A5P1FUD2_ASPOF</name>
<dbReference type="EMBL" id="CM007381">
    <property type="protein sequence ID" value="ONK81273.1"/>
    <property type="molecule type" value="Genomic_DNA"/>
</dbReference>
<dbReference type="PANTHER" id="PTHR22929">
    <property type="entry name" value="RNA POLYMERASE III TRANSCRIPTION INITIATION FACTOR B"/>
    <property type="match status" value="1"/>
</dbReference>
<dbReference type="GO" id="GO:0001156">
    <property type="term" value="F:TFIIIC-class transcription factor complex binding"/>
    <property type="evidence" value="ECO:0007669"/>
    <property type="project" value="TreeGrafter"/>
</dbReference>
<feature type="domain" description="SANT" evidence="4">
    <location>
        <begin position="693"/>
        <end position="744"/>
    </location>
</feature>
<dbReference type="InterPro" id="IPR001005">
    <property type="entry name" value="SANT/Myb"/>
</dbReference>
<feature type="compositionally biased region" description="Basic and acidic residues" evidence="2">
    <location>
        <begin position="432"/>
        <end position="451"/>
    </location>
</feature>
<feature type="region of interest" description="Disordered" evidence="2">
    <location>
        <begin position="736"/>
        <end position="758"/>
    </location>
</feature>
<dbReference type="InterPro" id="IPR009057">
    <property type="entry name" value="Homeodomain-like_sf"/>
</dbReference>
<feature type="compositionally biased region" description="Basic residues" evidence="2">
    <location>
        <begin position="546"/>
        <end position="556"/>
    </location>
</feature>
<feature type="region of interest" description="Disordered" evidence="2">
    <location>
        <begin position="770"/>
        <end position="870"/>
    </location>
</feature>
<feature type="domain" description="HTH myb-type" evidence="5">
    <location>
        <begin position="690"/>
        <end position="746"/>
    </location>
</feature>
<feature type="region of interest" description="Disordered" evidence="2">
    <location>
        <begin position="415"/>
        <end position="599"/>
    </location>
</feature>
<evidence type="ECO:0000259" key="4">
    <source>
        <dbReference type="PROSITE" id="PS51293"/>
    </source>
</evidence>
<feature type="compositionally biased region" description="Basic residues" evidence="2">
    <location>
        <begin position="418"/>
        <end position="431"/>
    </location>
</feature>
<dbReference type="GO" id="GO:0070898">
    <property type="term" value="P:RNA polymerase III preinitiation complex assembly"/>
    <property type="evidence" value="ECO:0007669"/>
    <property type="project" value="TreeGrafter"/>
</dbReference>
<organism evidence="6 7">
    <name type="scientific">Asparagus officinalis</name>
    <name type="common">Garden asparagus</name>
    <dbReference type="NCBI Taxonomy" id="4686"/>
    <lineage>
        <taxon>Eukaryota</taxon>
        <taxon>Viridiplantae</taxon>
        <taxon>Streptophyta</taxon>
        <taxon>Embryophyta</taxon>
        <taxon>Tracheophyta</taxon>
        <taxon>Spermatophyta</taxon>
        <taxon>Magnoliopsida</taxon>
        <taxon>Liliopsida</taxon>
        <taxon>Asparagales</taxon>
        <taxon>Asparagaceae</taxon>
        <taxon>Asparagoideae</taxon>
        <taxon>Asparagus</taxon>
    </lineage>
</organism>
<gene>
    <name evidence="6" type="ORF">A4U43_C01F27250</name>
</gene>
<proteinExistence type="predicted"/>
<feature type="compositionally biased region" description="Basic and acidic residues" evidence="2">
    <location>
        <begin position="794"/>
        <end position="805"/>
    </location>
</feature>
<dbReference type="InterPro" id="IPR017884">
    <property type="entry name" value="SANT_dom"/>
</dbReference>
<dbReference type="PROSITE" id="PS51293">
    <property type="entry name" value="SANT"/>
    <property type="match status" value="1"/>
</dbReference>
<dbReference type="Gramene" id="ONK81273">
    <property type="protein sequence ID" value="ONK81273"/>
    <property type="gene ID" value="A4U43_C01F27250"/>
</dbReference>
<dbReference type="SUPFAM" id="SSF46689">
    <property type="entry name" value="Homeodomain-like"/>
    <property type="match status" value="1"/>
</dbReference>
<dbReference type="GO" id="GO:0000126">
    <property type="term" value="C:transcription factor TFIIIB complex"/>
    <property type="evidence" value="ECO:0007669"/>
    <property type="project" value="TreeGrafter"/>
</dbReference>
<dbReference type="Gene3D" id="1.10.10.60">
    <property type="entry name" value="Homeodomain-like"/>
    <property type="match status" value="1"/>
</dbReference>
<evidence type="ECO:0000256" key="2">
    <source>
        <dbReference type="SAM" id="MobiDB-lite"/>
    </source>
</evidence>
<feature type="compositionally biased region" description="Basic and acidic residues" evidence="2">
    <location>
        <begin position="507"/>
        <end position="523"/>
    </location>
</feature>
<feature type="compositionally biased region" description="Polar residues" evidence="2">
    <location>
        <begin position="349"/>
        <end position="365"/>
    </location>
</feature>